<evidence type="ECO:0000313" key="2">
    <source>
        <dbReference type="EMBL" id="SUB24494.1"/>
    </source>
</evidence>
<dbReference type="GeneID" id="300133736"/>
<dbReference type="GO" id="GO:0000731">
    <property type="term" value="P:DNA synthesis involved in DNA repair"/>
    <property type="evidence" value="ECO:0007669"/>
    <property type="project" value="TreeGrafter"/>
</dbReference>
<dbReference type="SUPFAM" id="SSF52540">
    <property type="entry name" value="P-loop containing nucleoside triphosphate hydrolases"/>
    <property type="match status" value="1"/>
</dbReference>
<keyword evidence="3" id="KW-1185">Reference proteome</keyword>
<dbReference type="RefSeq" id="WP_115249684.1">
    <property type="nucleotide sequence ID" value="NZ_UGSP01000001.1"/>
</dbReference>
<dbReference type="CDD" id="cd01026">
    <property type="entry name" value="TOPRIM_OLD"/>
    <property type="match status" value="1"/>
</dbReference>
<dbReference type="PANTHER" id="PTHR32182:SF19">
    <property type="entry name" value="HOMOLOGY WITH RECF PROTEIN"/>
    <property type="match status" value="1"/>
</dbReference>
<dbReference type="InterPro" id="IPR027417">
    <property type="entry name" value="P-loop_NTPase"/>
</dbReference>
<organism evidence="2 3">
    <name type="scientific">Avibacterium avium</name>
    <name type="common">Pasteurella avium</name>
    <dbReference type="NCBI Taxonomy" id="751"/>
    <lineage>
        <taxon>Bacteria</taxon>
        <taxon>Pseudomonadati</taxon>
        <taxon>Pseudomonadota</taxon>
        <taxon>Gammaproteobacteria</taxon>
        <taxon>Pasteurellales</taxon>
        <taxon>Pasteurellaceae</taxon>
        <taxon>Avibacterium</taxon>
    </lineage>
</organism>
<proteinExistence type="predicted"/>
<reference evidence="2 3" key="1">
    <citation type="submission" date="2018-06" db="EMBL/GenBank/DDBJ databases">
        <authorList>
            <consortium name="Pathogen Informatics"/>
            <person name="Doyle S."/>
        </authorList>
    </citation>
    <scope>NUCLEOTIDE SEQUENCE [LARGE SCALE GENOMIC DNA]</scope>
    <source>
        <strain evidence="3">NCTC 11297</strain>
    </source>
</reference>
<sequence length="517" mass="60089">MYLRQLDIVGFRGINRLSFTLQPNMVLIGENAWGKSSLLAALSLIFNDEKRLYQFQATDFYQDENNAFTAKEITLFFTFSVHREAKSLTHFPYNQLAIFDDEPYAKINFQITGEMQGAEILTTYHFLDGEGNVLKLENPEQMAMALIAQHPVYRFRDARLNSSAKHQHFSALPLLDDPKVNREIQSTLHLLQHYFLNRAMAAELMQDTTALWNDVKSLCLKLREKQHHSLRHILLQQLTQLFVSADELRDFHSLRPIILFEDPDARLHPRMVAIIWELVSYLPIQRITTTNSVELLSQIPLQSICRLVRNAERTQAFQLAHQLNKEELRRLSFHIRHNRSLALFSRMWLLVEGETEVWILTELAELLGIDLAMEGIRIVEFAQCGLRPLIHYAKAMGIEWYVLTDGDEAGKKYSATAKSLLNDKEPPAMRLTYLPKKDIEHFFYYAGFEQTFIRLARWQDHSQKYLAHRIIQRAIQRTSKPDLAVALSNEIKQRGVASIPRLFKQLFTRVLILARSS</sequence>
<gene>
    <name evidence="2" type="ORF">NCTC11297_01538</name>
</gene>
<dbReference type="AlphaFoldDB" id="A0A379ASF1"/>
<accession>A0A379ASF1</accession>
<evidence type="ECO:0000313" key="3">
    <source>
        <dbReference type="Proteomes" id="UP000255098"/>
    </source>
</evidence>
<name>A0A379ASF1_AVIAV</name>
<dbReference type="Proteomes" id="UP000255098">
    <property type="component" value="Unassembled WGS sequence"/>
</dbReference>
<dbReference type="EMBL" id="UGSP01000001">
    <property type="protein sequence ID" value="SUB24494.1"/>
    <property type="molecule type" value="Genomic_DNA"/>
</dbReference>
<dbReference type="InterPro" id="IPR022602">
    <property type="entry name" value="DUF2813"/>
</dbReference>
<dbReference type="Gene3D" id="3.40.50.300">
    <property type="entry name" value="P-loop containing nucleotide triphosphate hydrolases"/>
    <property type="match status" value="1"/>
</dbReference>
<evidence type="ECO:0000259" key="1">
    <source>
        <dbReference type="Pfam" id="PF20469"/>
    </source>
</evidence>
<protein>
    <submittedName>
        <fullName evidence="2">Family proteiny with RecF protein</fullName>
    </submittedName>
</protein>
<dbReference type="Pfam" id="PF11398">
    <property type="entry name" value="DUF2813"/>
    <property type="match status" value="1"/>
</dbReference>
<dbReference type="Pfam" id="PF20469">
    <property type="entry name" value="OLD-like_TOPRIM"/>
    <property type="match status" value="1"/>
</dbReference>
<dbReference type="GO" id="GO:0006302">
    <property type="term" value="P:double-strand break repair"/>
    <property type="evidence" value="ECO:0007669"/>
    <property type="project" value="TreeGrafter"/>
</dbReference>
<dbReference type="PANTHER" id="PTHR32182">
    <property type="entry name" value="DNA REPLICATION AND REPAIR PROTEIN RECF"/>
    <property type="match status" value="1"/>
</dbReference>
<dbReference type="InterPro" id="IPR034139">
    <property type="entry name" value="TOPRIM_OLD"/>
</dbReference>
<feature type="domain" description="OLD protein-like TOPRIM" evidence="1">
    <location>
        <begin position="343"/>
        <end position="407"/>
    </location>
</feature>